<dbReference type="PROSITE" id="PS50088">
    <property type="entry name" value="ANK_REPEAT"/>
    <property type="match status" value="2"/>
</dbReference>
<evidence type="ECO:0000256" key="2">
    <source>
        <dbReference type="ARBA" id="ARBA00023043"/>
    </source>
</evidence>
<dbReference type="RefSeq" id="WP_018968540.1">
    <property type="nucleotide sequence ID" value="NZ_KB899236.1"/>
</dbReference>
<evidence type="ECO:0000313" key="5">
    <source>
        <dbReference type="Proteomes" id="UP000027442"/>
    </source>
</evidence>
<evidence type="ECO:0000256" key="3">
    <source>
        <dbReference type="PROSITE-ProRule" id="PRU00023"/>
    </source>
</evidence>
<dbReference type="HOGENOM" id="CLU_1049121_0_0_10"/>
<dbReference type="InterPro" id="IPR002110">
    <property type="entry name" value="Ankyrin_rpt"/>
</dbReference>
<dbReference type="PANTHER" id="PTHR24189:SF50">
    <property type="entry name" value="ANKYRIN REPEAT AND SOCS BOX PROTEIN 2"/>
    <property type="match status" value="1"/>
</dbReference>
<dbReference type="EMBL" id="JNGW01000058">
    <property type="protein sequence ID" value="KDR52546.1"/>
    <property type="molecule type" value="Genomic_DNA"/>
</dbReference>
<evidence type="ECO:0000313" key="4">
    <source>
        <dbReference type="EMBL" id="KDR52546.1"/>
    </source>
</evidence>
<protein>
    <submittedName>
        <fullName evidence="4">Ankyrin repeat protein</fullName>
    </submittedName>
</protein>
<sequence>MFNNEAPYKHFFSDKEYPIIEAIHNQDKDKLLEMMRHGWNVNSMGEHGMSYLLYAIWKDNYKMTEFLLENGADPNFVSYFWESTPDEVIPMLPLERVCYDQYGLEYVKLLLKHGANPNDNRAQLPIFAAALYNDRRKIEYLLGHGADINQFNRSKETVITKQSIVSKWEMVLWLWDKGADPMKTGGVGVFEGEANVAFWVQDFIDSGNGNYDDEDFKKLVARLKSIGVNFPYKPAHDSVDVKK</sequence>
<dbReference type="PATRIC" id="fig|1122985.7.peg.1426"/>
<dbReference type="Proteomes" id="UP000027442">
    <property type="component" value="Unassembled WGS sequence"/>
</dbReference>
<dbReference type="eggNOG" id="COG0666">
    <property type="taxonomic scope" value="Bacteria"/>
</dbReference>
<dbReference type="InterPro" id="IPR050745">
    <property type="entry name" value="Multifunctional_regulatory"/>
</dbReference>
<dbReference type="SMART" id="SM00248">
    <property type="entry name" value="ANK"/>
    <property type="match status" value="4"/>
</dbReference>
<accession>A0A069QRS8</accession>
<feature type="repeat" description="ANK" evidence="3">
    <location>
        <begin position="47"/>
        <end position="79"/>
    </location>
</feature>
<keyword evidence="2 3" id="KW-0040">ANK repeat</keyword>
<keyword evidence="1" id="KW-0677">Repeat</keyword>
<comment type="caution">
    <text evidence="4">The sequence shown here is derived from an EMBL/GenBank/DDBJ whole genome shotgun (WGS) entry which is preliminary data.</text>
</comment>
<dbReference type="SUPFAM" id="SSF48403">
    <property type="entry name" value="Ankyrin repeat"/>
    <property type="match status" value="1"/>
</dbReference>
<proteinExistence type="predicted"/>
<dbReference type="AlphaFoldDB" id="A0A069QRS8"/>
<dbReference type="PROSITE" id="PS50297">
    <property type="entry name" value="ANK_REP_REGION"/>
    <property type="match status" value="1"/>
</dbReference>
<keyword evidence="5" id="KW-1185">Reference proteome</keyword>
<feature type="repeat" description="ANK" evidence="3">
    <location>
        <begin position="121"/>
        <end position="153"/>
    </location>
</feature>
<dbReference type="PANTHER" id="PTHR24189">
    <property type="entry name" value="MYOTROPHIN"/>
    <property type="match status" value="1"/>
</dbReference>
<dbReference type="InterPro" id="IPR036770">
    <property type="entry name" value="Ankyrin_rpt-contain_sf"/>
</dbReference>
<reference evidence="4 5" key="1">
    <citation type="submission" date="2013-08" db="EMBL/GenBank/DDBJ databases">
        <authorList>
            <person name="Weinstock G."/>
            <person name="Sodergren E."/>
            <person name="Wylie T."/>
            <person name="Fulton L."/>
            <person name="Fulton R."/>
            <person name="Fronick C."/>
            <person name="O'Laughlin M."/>
            <person name="Godfrey J."/>
            <person name="Miner T."/>
            <person name="Herter B."/>
            <person name="Appelbaum E."/>
            <person name="Cordes M."/>
            <person name="Lek S."/>
            <person name="Wollam A."/>
            <person name="Pepin K.H."/>
            <person name="Palsikar V.B."/>
            <person name="Mitreva M."/>
            <person name="Wilson R.K."/>
        </authorList>
    </citation>
    <scope>NUCLEOTIDE SEQUENCE [LARGE SCALE GENOMIC DNA]</scope>
    <source>
        <strain evidence="4 5">ATCC 15930</strain>
    </source>
</reference>
<dbReference type="Gene3D" id="1.25.40.20">
    <property type="entry name" value="Ankyrin repeat-containing domain"/>
    <property type="match status" value="1"/>
</dbReference>
<organism evidence="4 5">
    <name type="scientific">Hoylesella loescheii DSM 19665 = JCM 12249 = ATCC 15930</name>
    <dbReference type="NCBI Taxonomy" id="1122985"/>
    <lineage>
        <taxon>Bacteria</taxon>
        <taxon>Pseudomonadati</taxon>
        <taxon>Bacteroidota</taxon>
        <taxon>Bacteroidia</taxon>
        <taxon>Bacteroidales</taxon>
        <taxon>Prevotellaceae</taxon>
        <taxon>Hoylesella</taxon>
    </lineage>
</organism>
<evidence type="ECO:0000256" key="1">
    <source>
        <dbReference type="ARBA" id="ARBA00022737"/>
    </source>
</evidence>
<gene>
    <name evidence="4" type="ORF">HMPREF1991_01370</name>
</gene>
<dbReference type="Pfam" id="PF12796">
    <property type="entry name" value="Ank_2"/>
    <property type="match status" value="1"/>
</dbReference>
<name>A0A069QRS8_HOYLO</name>